<dbReference type="OrthoDB" id="9778554at2"/>
<keyword evidence="18" id="KW-1185">Reference proteome</keyword>
<evidence type="ECO:0000256" key="3">
    <source>
        <dbReference type="ARBA" id="ARBA00014919"/>
    </source>
</evidence>
<proteinExistence type="inferred from homology"/>
<feature type="domain" description="AAA+ ATPase" evidence="15">
    <location>
        <begin position="161"/>
        <end position="301"/>
    </location>
</feature>
<dbReference type="SUPFAM" id="SSF52540">
    <property type="entry name" value="P-loop containing nucleoside triphosphate hydrolases"/>
    <property type="match status" value="1"/>
</dbReference>
<comment type="similarity">
    <text evidence="2">Belongs to the GTP-binding SRP family.</text>
</comment>
<dbReference type="GO" id="GO:0044781">
    <property type="term" value="P:bacterial-type flagellum organization"/>
    <property type="evidence" value="ECO:0007669"/>
    <property type="project" value="UniProtKB-UniRule"/>
</dbReference>
<comment type="caution">
    <text evidence="17">The sequence shown here is derived from an EMBL/GenBank/DDBJ whole genome shotgun (WGS) entry which is preliminary data.</text>
</comment>
<evidence type="ECO:0000256" key="8">
    <source>
        <dbReference type="ARBA" id="ARBA00022927"/>
    </source>
</evidence>
<keyword evidence="11" id="KW-1006">Bacterial flagellum protein export</keyword>
<organism evidence="17 18">
    <name type="scientific">Fonticella tunisiensis</name>
    <dbReference type="NCBI Taxonomy" id="1096341"/>
    <lineage>
        <taxon>Bacteria</taxon>
        <taxon>Bacillati</taxon>
        <taxon>Bacillota</taxon>
        <taxon>Clostridia</taxon>
        <taxon>Eubacteriales</taxon>
        <taxon>Clostridiaceae</taxon>
        <taxon>Fonticella</taxon>
    </lineage>
</organism>
<keyword evidence="17" id="KW-0966">Cell projection</keyword>
<dbReference type="Gene3D" id="1.20.120.1380">
    <property type="entry name" value="Flagellar FlhF biosynthesis protein, N domain"/>
    <property type="match status" value="1"/>
</dbReference>
<keyword evidence="10" id="KW-0472">Membrane</keyword>
<evidence type="ECO:0000259" key="16">
    <source>
        <dbReference type="SMART" id="SM00962"/>
    </source>
</evidence>
<comment type="function">
    <text evidence="12">Necessary for flagellar biosynthesis. May be involved in translocation of the flagellum.</text>
</comment>
<evidence type="ECO:0000256" key="1">
    <source>
        <dbReference type="ARBA" id="ARBA00004413"/>
    </source>
</evidence>
<dbReference type="SMART" id="SM00382">
    <property type="entry name" value="AAA"/>
    <property type="match status" value="1"/>
</dbReference>
<dbReference type="Proteomes" id="UP000295325">
    <property type="component" value="Unassembled WGS sequence"/>
</dbReference>
<keyword evidence="14" id="KW-0175">Coiled coil</keyword>
<dbReference type="EMBL" id="SOAZ01000026">
    <property type="protein sequence ID" value="TDT50595.1"/>
    <property type="molecule type" value="Genomic_DNA"/>
</dbReference>
<dbReference type="FunFam" id="3.40.50.300:FF:000695">
    <property type="entry name" value="Flagellar biosynthesis regulator FlhF"/>
    <property type="match status" value="1"/>
</dbReference>
<evidence type="ECO:0000313" key="17">
    <source>
        <dbReference type="EMBL" id="TDT50595.1"/>
    </source>
</evidence>
<accession>A0A4R7K9B6</accession>
<dbReference type="PANTHER" id="PTHR43134:SF3">
    <property type="entry name" value="FLAGELLAR BIOSYNTHESIS PROTEIN FLHF"/>
    <property type="match status" value="1"/>
</dbReference>
<feature type="coiled-coil region" evidence="14">
    <location>
        <begin position="54"/>
        <end position="81"/>
    </location>
</feature>
<keyword evidence="8" id="KW-0653">Protein transport</keyword>
<name>A0A4R7K9B6_9CLOT</name>
<dbReference type="SMART" id="SM00962">
    <property type="entry name" value="SRP54"/>
    <property type="match status" value="1"/>
</dbReference>
<dbReference type="Gene3D" id="3.40.50.300">
    <property type="entry name" value="P-loop containing nucleotide triphosphate hydrolases"/>
    <property type="match status" value="1"/>
</dbReference>
<dbReference type="GO" id="GO:0005047">
    <property type="term" value="F:signal recognition particle binding"/>
    <property type="evidence" value="ECO:0007669"/>
    <property type="project" value="TreeGrafter"/>
</dbReference>
<evidence type="ECO:0000256" key="11">
    <source>
        <dbReference type="ARBA" id="ARBA00023225"/>
    </source>
</evidence>
<evidence type="ECO:0000259" key="15">
    <source>
        <dbReference type="SMART" id="SM00382"/>
    </source>
</evidence>
<keyword evidence="17" id="KW-0969">Cilium</keyword>
<dbReference type="PANTHER" id="PTHR43134">
    <property type="entry name" value="SIGNAL RECOGNITION PARTICLE RECEPTOR SUBUNIT ALPHA"/>
    <property type="match status" value="1"/>
</dbReference>
<evidence type="ECO:0000256" key="13">
    <source>
        <dbReference type="NCBIfam" id="TIGR03499"/>
    </source>
</evidence>
<dbReference type="GO" id="GO:0003924">
    <property type="term" value="F:GTPase activity"/>
    <property type="evidence" value="ECO:0007669"/>
    <property type="project" value="UniProtKB-UniRule"/>
</dbReference>
<keyword evidence="7" id="KW-1005">Bacterial flagellum biogenesis</keyword>
<dbReference type="RefSeq" id="WP_133629036.1">
    <property type="nucleotide sequence ID" value="NZ_SOAZ01000026.1"/>
</dbReference>
<evidence type="ECO:0000313" key="18">
    <source>
        <dbReference type="Proteomes" id="UP000295325"/>
    </source>
</evidence>
<keyword evidence="6" id="KW-0547">Nucleotide-binding</keyword>
<dbReference type="InterPro" id="IPR027417">
    <property type="entry name" value="P-loop_NTPase"/>
</dbReference>
<reference evidence="17 18" key="1">
    <citation type="submission" date="2019-03" db="EMBL/GenBank/DDBJ databases">
        <title>Genomic Encyclopedia of Type Strains, Phase IV (KMG-IV): sequencing the most valuable type-strain genomes for metagenomic binning, comparative biology and taxonomic classification.</title>
        <authorList>
            <person name="Goeker M."/>
        </authorList>
    </citation>
    <scope>NUCLEOTIDE SEQUENCE [LARGE SCALE GENOMIC DNA]</scope>
    <source>
        <strain evidence="17 18">DSM 24455</strain>
    </source>
</reference>
<evidence type="ECO:0000256" key="2">
    <source>
        <dbReference type="ARBA" id="ARBA00008531"/>
    </source>
</evidence>
<dbReference type="Pfam" id="PF00448">
    <property type="entry name" value="SRP54"/>
    <property type="match status" value="1"/>
</dbReference>
<feature type="domain" description="SRP54-type proteins GTP-binding" evidence="16">
    <location>
        <begin position="162"/>
        <end position="353"/>
    </location>
</feature>
<dbReference type="GO" id="GO:0006614">
    <property type="term" value="P:SRP-dependent cotranslational protein targeting to membrane"/>
    <property type="evidence" value="ECO:0007669"/>
    <property type="project" value="UniProtKB-UniRule"/>
</dbReference>
<dbReference type="AlphaFoldDB" id="A0A4R7K9B6"/>
<dbReference type="GO" id="GO:0005525">
    <property type="term" value="F:GTP binding"/>
    <property type="evidence" value="ECO:0007669"/>
    <property type="project" value="UniProtKB-UniRule"/>
</dbReference>
<dbReference type="InterPro" id="IPR047040">
    <property type="entry name" value="FlhF__GTPase_dom"/>
</dbReference>
<dbReference type="InterPro" id="IPR003593">
    <property type="entry name" value="AAA+_ATPase"/>
</dbReference>
<dbReference type="NCBIfam" id="TIGR03499">
    <property type="entry name" value="FlhF"/>
    <property type="match status" value="1"/>
</dbReference>
<comment type="subcellular location">
    <subcellularLocation>
        <location evidence="1">Cell membrane</location>
        <topology evidence="1">Peripheral membrane protein</topology>
        <orientation evidence="1">Cytoplasmic side</orientation>
    </subcellularLocation>
</comment>
<keyword evidence="9" id="KW-0342">GTP-binding</keyword>
<dbReference type="GO" id="GO:0015031">
    <property type="term" value="P:protein transport"/>
    <property type="evidence" value="ECO:0007669"/>
    <property type="project" value="UniProtKB-KW"/>
</dbReference>
<dbReference type="GO" id="GO:0005886">
    <property type="term" value="C:plasma membrane"/>
    <property type="evidence" value="ECO:0007669"/>
    <property type="project" value="UniProtKB-SubCell"/>
</dbReference>
<keyword evidence="17" id="KW-0282">Flagellum</keyword>
<keyword evidence="4" id="KW-0813">Transport</keyword>
<evidence type="ECO:0000256" key="14">
    <source>
        <dbReference type="SAM" id="Coils"/>
    </source>
</evidence>
<evidence type="ECO:0000256" key="6">
    <source>
        <dbReference type="ARBA" id="ARBA00022741"/>
    </source>
</evidence>
<evidence type="ECO:0000256" key="12">
    <source>
        <dbReference type="ARBA" id="ARBA00025337"/>
    </source>
</evidence>
<protein>
    <recommendedName>
        <fullName evidence="3 13">Flagellar biosynthesis protein FlhF</fullName>
    </recommendedName>
</protein>
<evidence type="ECO:0000256" key="4">
    <source>
        <dbReference type="ARBA" id="ARBA00022448"/>
    </source>
</evidence>
<evidence type="ECO:0000256" key="5">
    <source>
        <dbReference type="ARBA" id="ARBA00022475"/>
    </source>
</evidence>
<dbReference type="InterPro" id="IPR020006">
    <property type="entry name" value="FlhF"/>
</dbReference>
<dbReference type="InterPro" id="IPR000897">
    <property type="entry name" value="SRP54_GTPase_dom"/>
</dbReference>
<evidence type="ECO:0000256" key="9">
    <source>
        <dbReference type="ARBA" id="ARBA00023134"/>
    </source>
</evidence>
<sequence>MIIKRYIVDNMNEAMIKIRYELGSDAVIVSQRKIKQKGPLGLFKPRKLEVTAAVDDRSKKNKELEEHNKLFQNEILELKTMLQSVITPNIPSKYEYGKGKKTGKSKFKLKLIENDIPEEIAEVIFSRIREKNRDKKLTVSHYEKEFKNILNEMIKINNNFSNRVQVLVGPTGVGKTTTIAKLASLYTLYKNKQVGLITIDTYRIGAVEQLKTYSEILGIPFDVVISARDLSKAINRMSDCDVILVDTTGRNSKNAMQVSEIRSFINEINPDTVHLVLSMTTKQKDLKRIIEDYKVTNYNSLILTKVDETNSYGSILASIYYSDMPVSYISTGQNVPDDIEEADLNRLSKLIIGAEN</sequence>
<keyword evidence="5" id="KW-1003">Cell membrane</keyword>
<evidence type="ECO:0000256" key="7">
    <source>
        <dbReference type="ARBA" id="ARBA00022795"/>
    </source>
</evidence>
<gene>
    <name evidence="17" type="ORF">EDD71_12612</name>
</gene>
<evidence type="ECO:0000256" key="10">
    <source>
        <dbReference type="ARBA" id="ARBA00023136"/>
    </source>
</evidence>
<dbReference type="CDD" id="cd17873">
    <property type="entry name" value="FlhF"/>
    <property type="match status" value="1"/>
</dbReference>